<keyword evidence="12" id="KW-0121">Carboxypeptidase</keyword>
<dbReference type="GO" id="GO:0071555">
    <property type="term" value="P:cell wall organization"/>
    <property type="evidence" value="ECO:0007669"/>
    <property type="project" value="UniProtKB-KW"/>
</dbReference>
<dbReference type="AlphaFoldDB" id="A0A365PK14"/>
<feature type="active site" description="Proton acceptor" evidence="7">
    <location>
        <position position="63"/>
    </location>
</feature>
<dbReference type="GO" id="GO:0009252">
    <property type="term" value="P:peptidoglycan biosynthetic process"/>
    <property type="evidence" value="ECO:0007669"/>
    <property type="project" value="UniProtKB-KW"/>
</dbReference>
<reference evidence="12 13" key="1">
    <citation type="submission" date="2018-04" db="EMBL/GenBank/DDBJ databases">
        <title>Acinetobacter junii Genome sequencing and assembly.</title>
        <authorList>
            <person name="Su J."/>
            <person name="Rensing C."/>
            <person name="Mazhar H.S."/>
        </authorList>
    </citation>
    <scope>NUCLEOTIDE SEQUENCE [LARGE SCALE GENOMIC DNA]</scope>
    <source>
        <strain evidence="12 13">SC22</strain>
    </source>
</reference>
<keyword evidence="4" id="KW-0133">Cell shape</keyword>
<dbReference type="GO" id="GO:0009002">
    <property type="term" value="F:serine-type D-Ala-D-Ala carboxypeptidase activity"/>
    <property type="evidence" value="ECO:0007669"/>
    <property type="project" value="InterPro"/>
</dbReference>
<evidence type="ECO:0000256" key="8">
    <source>
        <dbReference type="PIRSR" id="PIRSR618044-2"/>
    </source>
</evidence>
<evidence type="ECO:0000256" key="6">
    <source>
        <dbReference type="ARBA" id="ARBA00023316"/>
    </source>
</evidence>
<keyword evidence="2 10" id="KW-0732">Signal</keyword>
<dbReference type="GO" id="GO:0008360">
    <property type="term" value="P:regulation of cell shape"/>
    <property type="evidence" value="ECO:0007669"/>
    <property type="project" value="UniProtKB-KW"/>
</dbReference>
<evidence type="ECO:0000313" key="12">
    <source>
        <dbReference type="EMBL" id="RBA48570.1"/>
    </source>
</evidence>
<feature type="active site" evidence="7">
    <location>
        <position position="122"/>
    </location>
</feature>
<evidence type="ECO:0000256" key="2">
    <source>
        <dbReference type="ARBA" id="ARBA00022729"/>
    </source>
</evidence>
<feature type="active site" description="Acyl-ester intermediate" evidence="7">
    <location>
        <position position="60"/>
    </location>
</feature>
<sequence length="439" mass="49026">MKFILSLFTFFSLLCVNLAHASLLKIAPETVEAQAWSIVDAQSGQIIAEHNSHVQRAPASLTKMMVAYIALKEIEAGKLRKEDILTATPVVNTVMWDESQMYLKTGEKISVDQLLAGLIVMSANDAAVTLAEKISGSVPQFVARMNQEAQALGMKDTHFSNPAGITMPDHYSTAADLGLLAKAIVQDTPEYLYYSKMPSFSYNQRFHHATNLALKMDPTADGLKTGYTKAAGYNLALTAERPTFNPDVEKRRLIVVVLGTPSAVKRAEVAHKLMNLAFTYTRVEVVIPKHRLIAELPVIRSTLKMFRVETQQPTIVTTSLYDRPMPIDLNTFNLLTQRIHLVDANQLVTTVEPLQSTNTHINIELNEQHLTAPLMQVMNLATVSVYQNNQLIRSLQIENDVQIEEANIFQKIMIWFSNLFSFFSTNDSQSAKLYPLNQG</sequence>
<organism evidence="12 13">
    <name type="scientific">Acinetobacter junii</name>
    <dbReference type="NCBI Taxonomy" id="40215"/>
    <lineage>
        <taxon>Bacteria</taxon>
        <taxon>Pseudomonadati</taxon>
        <taxon>Pseudomonadota</taxon>
        <taxon>Gammaproteobacteria</taxon>
        <taxon>Moraxellales</taxon>
        <taxon>Moraxellaceae</taxon>
        <taxon>Acinetobacter</taxon>
    </lineage>
</organism>
<dbReference type="PANTHER" id="PTHR21581">
    <property type="entry name" value="D-ALANYL-D-ALANINE CARBOXYPEPTIDASE"/>
    <property type="match status" value="1"/>
</dbReference>
<evidence type="ECO:0000256" key="4">
    <source>
        <dbReference type="ARBA" id="ARBA00022960"/>
    </source>
</evidence>
<dbReference type="Pfam" id="PF00768">
    <property type="entry name" value="Peptidase_S11"/>
    <property type="match status" value="1"/>
</dbReference>
<dbReference type="GO" id="GO:0006508">
    <property type="term" value="P:proteolysis"/>
    <property type="evidence" value="ECO:0007669"/>
    <property type="project" value="InterPro"/>
</dbReference>
<comment type="similarity">
    <text evidence="1 9">Belongs to the peptidase S11 family.</text>
</comment>
<feature type="domain" description="Peptidase S11 D-alanyl-D-alanine carboxypeptidase A N-terminal" evidence="11">
    <location>
        <begin position="28"/>
        <end position="260"/>
    </location>
</feature>
<dbReference type="PANTHER" id="PTHR21581:SF6">
    <property type="entry name" value="TRAFFICKING PROTEIN PARTICLE COMPLEX SUBUNIT 12"/>
    <property type="match status" value="1"/>
</dbReference>
<feature type="signal peptide" evidence="10">
    <location>
        <begin position="1"/>
        <end position="21"/>
    </location>
</feature>
<dbReference type="EMBL" id="QEWH01000030">
    <property type="protein sequence ID" value="RBA48570.1"/>
    <property type="molecule type" value="Genomic_DNA"/>
</dbReference>
<dbReference type="PRINTS" id="PR00725">
    <property type="entry name" value="DADACBPTASE1"/>
</dbReference>
<gene>
    <name evidence="12" type="ORF">DC346_06050</name>
</gene>
<evidence type="ECO:0000259" key="11">
    <source>
        <dbReference type="Pfam" id="PF00768"/>
    </source>
</evidence>
<keyword evidence="12" id="KW-0645">Protease</keyword>
<keyword evidence="3" id="KW-0378">Hydrolase</keyword>
<evidence type="ECO:0000256" key="3">
    <source>
        <dbReference type="ARBA" id="ARBA00022801"/>
    </source>
</evidence>
<protein>
    <submittedName>
        <fullName evidence="12">D-alanyl-D-alanine carboxypeptidase</fullName>
    </submittedName>
</protein>
<keyword evidence="5" id="KW-0573">Peptidoglycan synthesis</keyword>
<dbReference type="SUPFAM" id="SSF56601">
    <property type="entry name" value="beta-lactamase/transpeptidase-like"/>
    <property type="match status" value="1"/>
</dbReference>
<dbReference type="InterPro" id="IPR012338">
    <property type="entry name" value="Beta-lactam/transpept-like"/>
</dbReference>
<comment type="caution">
    <text evidence="12">The sequence shown here is derived from an EMBL/GenBank/DDBJ whole genome shotgun (WGS) entry which is preliminary data.</text>
</comment>
<proteinExistence type="inferred from homology"/>
<dbReference type="STRING" id="40215.BVL33_13060"/>
<keyword evidence="6" id="KW-0961">Cell wall biogenesis/degradation</keyword>
<feature type="binding site" evidence="8">
    <location>
        <position position="224"/>
    </location>
    <ligand>
        <name>substrate</name>
    </ligand>
</feature>
<dbReference type="RefSeq" id="WP_112986970.1">
    <property type="nucleotide sequence ID" value="NZ_CP131470.1"/>
</dbReference>
<evidence type="ECO:0000313" key="13">
    <source>
        <dbReference type="Proteomes" id="UP000253688"/>
    </source>
</evidence>
<evidence type="ECO:0000256" key="1">
    <source>
        <dbReference type="ARBA" id="ARBA00007164"/>
    </source>
</evidence>
<dbReference type="InterPro" id="IPR018044">
    <property type="entry name" value="Peptidase_S11"/>
</dbReference>
<evidence type="ECO:0000256" key="5">
    <source>
        <dbReference type="ARBA" id="ARBA00022984"/>
    </source>
</evidence>
<evidence type="ECO:0000256" key="9">
    <source>
        <dbReference type="RuleBase" id="RU004016"/>
    </source>
</evidence>
<accession>A0A365PK14</accession>
<evidence type="ECO:0000256" key="7">
    <source>
        <dbReference type="PIRSR" id="PIRSR618044-1"/>
    </source>
</evidence>
<dbReference type="Gene3D" id="3.40.710.10">
    <property type="entry name" value="DD-peptidase/beta-lactamase superfamily"/>
    <property type="match status" value="1"/>
</dbReference>
<feature type="chain" id="PRO_5016751615" evidence="10">
    <location>
        <begin position="22"/>
        <end position="439"/>
    </location>
</feature>
<evidence type="ECO:0000256" key="10">
    <source>
        <dbReference type="SAM" id="SignalP"/>
    </source>
</evidence>
<name>A0A365PK14_ACIJU</name>
<dbReference type="InterPro" id="IPR001967">
    <property type="entry name" value="Peptidase_S11_N"/>
</dbReference>
<dbReference type="Proteomes" id="UP000253688">
    <property type="component" value="Unassembled WGS sequence"/>
</dbReference>